<evidence type="ECO:0000313" key="2">
    <source>
        <dbReference type="WBParaSite" id="PS1159_v2.g7304.t1"/>
    </source>
</evidence>
<protein>
    <submittedName>
        <fullName evidence="2">Uncharacterized protein</fullName>
    </submittedName>
</protein>
<accession>A0AC35GPI4</accession>
<organism evidence="1 2">
    <name type="scientific">Panagrolaimus sp. PS1159</name>
    <dbReference type="NCBI Taxonomy" id="55785"/>
    <lineage>
        <taxon>Eukaryota</taxon>
        <taxon>Metazoa</taxon>
        <taxon>Ecdysozoa</taxon>
        <taxon>Nematoda</taxon>
        <taxon>Chromadorea</taxon>
        <taxon>Rhabditida</taxon>
        <taxon>Tylenchina</taxon>
        <taxon>Panagrolaimomorpha</taxon>
        <taxon>Panagrolaimoidea</taxon>
        <taxon>Panagrolaimidae</taxon>
        <taxon>Panagrolaimus</taxon>
    </lineage>
</organism>
<reference evidence="2" key="1">
    <citation type="submission" date="2022-11" db="UniProtKB">
        <authorList>
            <consortium name="WormBaseParasite"/>
        </authorList>
    </citation>
    <scope>IDENTIFICATION</scope>
</reference>
<sequence>STELLGLCLLAFILSILWKKNLSCSCNKARVPGISATTTLNDSTDKRQYMADCFSQKSASERISSLDASNNV</sequence>
<evidence type="ECO:0000313" key="1">
    <source>
        <dbReference type="Proteomes" id="UP000887580"/>
    </source>
</evidence>
<dbReference type="WBParaSite" id="PS1159_v2.g7304.t1">
    <property type="protein sequence ID" value="PS1159_v2.g7304.t1"/>
    <property type="gene ID" value="PS1159_v2.g7304"/>
</dbReference>
<proteinExistence type="predicted"/>
<name>A0AC35GPI4_9BILA</name>
<dbReference type="Proteomes" id="UP000887580">
    <property type="component" value="Unplaced"/>
</dbReference>